<dbReference type="RefSeq" id="WP_189449573.1">
    <property type="nucleotide sequence ID" value="NZ_BMXY01000002.1"/>
</dbReference>
<name>A0ABQ3C3G3_9GAMM</name>
<organism evidence="2 3">
    <name type="scientific">Cognatilysobacter xinjiangensis</name>
    <dbReference type="NCBI Taxonomy" id="546892"/>
    <lineage>
        <taxon>Bacteria</taxon>
        <taxon>Pseudomonadati</taxon>
        <taxon>Pseudomonadota</taxon>
        <taxon>Gammaproteobacteria</taxon>
        <taxon>Lysobacterales</taxon>
        <taxon>Lysobacteraceae</taxon>
        <taxon>Cognatilysobacter</taxon>
    </lineage>
</organism>
<evidence type="ECO:0000313" key="3">
    <source>
        <dbReference type="Proteomes" id="UP000643403"/>
    </source>
</evidence>
<feature type="region of interest" description="Disordered" evidence="1">
    <location>
        <begin position="1"/>
        <end position="25"/>
    </location>
</feature>
<evidence type="ECO:0000256" key="1">
    <source>
        <dbReference type="SAM" id="MobiDB-lite"/>
    </source>
</evidence>
<dbReference type="Proteomes" id="UP000643403">
    <property type="component" value="Unassembled WGS sequence"/>
</dbReference>
<comment type="caution">
    <text evidence="2">The sequence shown here is derived from an EMBL/GenBank/DDBJ whole genome shotgun (WGS) entry which is preliminary data.</text>
</comment>
<dbReference type="EMBL" id="BMXY01000002">
    <property type="protein sequence ID" value="GGZ66344.1"/>
    <property type="molecule type" value="Genomic_DNA"/>
</dbReference>
<sequence>MSLSTQRPFATRSRRSNDASQSLTHEQIARDIAAFRRNGGSIERLGNTRVLTRVDEAATRAPRPVAAPRSRH</sequence>
<keyword evidence="3" id="KW-1185">Reference proteome</keyword>
<reference evidence="3" key="1">
    <citation type="journal article" date="2019" name="Int. J. Syst. Evol. Microbiol.">
        <title>The Global Catalogue of Microorganisms (GCM) 10K type strain sequencing project: providing services to taxonomists for standard genome sequencing and annotation.</title>
        <authorList>
            <consortium name="The Broad Institute Genomics Platform"/>
            <consortium name="The Broad Institute Genome Sequencing Center for Infectious Disease"/>
            <person name="Wu L."/>
            <person name="Ma J."/>
        </authorList>
    </citation>
    <scope>NUCLEOTIDE SEQUENCE [LARGE SCALE GENOMIC DNA]</scope>
    <source>
        <strain evidence="3">KCTC 22558</strain>
    </source>
</reference>
<protein>
    <submittedName>
        <fullName evidence="2">Uncharacterized protein</fullName>
    </submittedName>
</protein>
<proteinExistence type="predicted"/>
<evidence type="ECO:0000313" key="2">
    <source>
        <dbReference type="EMBL" id="GGZ66344.1"/>
    </source>
</evidence>
<accession>A0ABQ3C3G3</accession>
<gene>
    <name evidence="2" type="ORF">GCM10008101_20640</name>
</gene>